<dbReference type="PROSITE" id="PS50937">
    <property type="entry name" value="HTH_MERR_2"/>
    <property type="match status" value="1"/>
</dbReference>
<dbReference type="RefSeq" id="WP_272139825.1">
    <property type="nucleotide sequence ID" value="NZ_JAQLOI010000003.1"/>
</dbReference>
<dbReference type="Gene3D" id="1.10.1660.10">
    <property type="match status" value="1"/>
</dbReference>
<dbReference type="InterPro" id="IPR000551">
    <property type="entry name" value="MerR-type_HTH_dom"/>
</dbReference>
<dbReference type="PANTHER" id="PTHR30204:SF0">
    <property type="entry name" value="REDOX-SENSITIVE TRANSCRIPTIONAL ACTIVATOR SOXR"/>
    <property type="match status" value="1"/>
</dbReference>
<dbReference type="SMART" id="SM00422">
    <property type="entry name" value="HTH_MERR"/>
    <property type="match status" value="1"/>
</dbReference>
<protein>
    <recommendedName>
        <fullName evidence="1">Redox-sensitive transcriptional activator SoxR</fullName>
    </recommendedName>
</protein>
<dbReference type="InterPro" id="IPR010211">
    <property type="entry name" value="Redox-sen_tscrpt-act_SoxR"/>
</dbReference>
<organism evidence="7 8">
    <name type="scientific">Vibrio algarum</name>
    <dbReference type="NCBI Taxonomy" id="3020714"/>
    <lineage>
        <taxon>Bacteria</taxon>
        <taxon>Pseudomonadati</taxon>
        <taxon>Pseudomonadota</taxon>
        <taxon>Gammaproteobacteria</taxon>
        <taxon>Vibrionales</taxon>
        <taxon>Vibrionaceae</taxon>
        <taxon>Vibrio</taxon>
    </lineage>
</organism>
<keyword evidence="5" id="KW-0238">DNA-binding</keyword>
<evidence type="ECO:0000256" key="3">
    <source>
        <dbReference type="ARBA" id="ARBA00023004"/>
    </source>
</evidence>
<reference evidence="7 8" key="1">
    <citation type="submission" date="2023-01" db="EMBL/GenBank/DDBJ databases">
        <title>Vibrio sp. KJ40-1 sp.nov, isolated from marine algae.</title>
        <authorList>
            <person name="Butt M."/>
            <person name="Kim J.M.J."/>
            <person name="Jeon C.O.C."/>
        </authorList>
    </citation>
    <scope>NUCLEOTIDE SEQUENCE [LARGE SCALE GENOMIC DNA]</scope>
    <source>
        <strain evidence="7 8">KJ40-1</strain>
    </source>
</reference>
<dbReference type="InterPro" id="IPR009061">
    <property type="entry name" value="DNA-bd_dom_put_sf"/>
</dbReference>
<keyword evidence="2" id="KW-0479">Metal-binding</keyword>
<name>A0ABT4YW41_9VIBR</name>
<gene>
    <name evidence="7" type="primary">soxR</name>
    <name evidence="7" type="ORF">PGX00_19880</name>
</gene>
<feature type="domain" description="HTH merR-type" evidence="6">
    <location>
        <begin position="7"/>
        <end position="75"/>
    </location>
</feature>
<evidence type="ECO:0000313" key="8">
    <source>
        <dbReference type="Proteomes" id="UP001210678"/>
    </source>
</evidence>
<dbReference type="NCBIfam" id="TIGR01950">
    <property type="entry name" value="SoxR"/>
    <property type="match status" value="1"/>
</dbReference>
<keyword evidence="2" id="KW-0001">2Fe-2S</keyword>
<evidence type="ECO:0000256" key="1">
    <source>
        <dbReference type="ARBA" id="ARBA00014474"/>
    </source>
</evidence>
<dbReference type="Pfam" id="PF13411">
    <property type="entry name" value="MerR_1"/>
    <property type="match status" value="1"/>
</dbReference>
<evidence type="ECO:0000313" key="7">
    <source>
        <dbReference type="EMBL" id="MDB1125795.1"/>
    </source>
</evidence>
<proteinExistence type="predicted"/>
<dbReference type="SUPFAM" id="SSF46955">
    <property type="entry name" value="Putative DNA-binding domain"/>
    <property type="match status" value="1"/>
</dbReference>
<keyword evidence="4" id="KW-0411">Iron-sulfur</keyword>
<accession>A0ABT4YW41</accession>
<keyword evidence="3" id="KW-0408">Iron</keyword>
<evidence type="ECO:0000256" key="5">
    <source>
        <dbReference type="ARBA" id="ARBA00023125"/>
    </source>
</evidence>
<dbReference type="Proteomes" id="UP001210678">
    <property type="component" value="Unassembled WGS sequence"/>
</dbReference>
<dbReference type="EMBL" id="JAQLOI010000003">
    <property type="protein sequence ID" value="MDB1125795.1"/>
    <property type="molecule type" value="Genomic_DNA"/>
</dbReference>
<dbReference type="PROSITE" id="PS00552">
    <property type="entry name" value="HTH_MERR_1"/>
    <property type="match status" value="1"/>
</dbReference>
<dbReference type="InterPro" id="IPR047057">
    <property type="entry name" value="MerR_fam"/>
</dbReference>
<dbReference type="CDD" id="cd01110">
    <property type="entry name" value="HTH_SoxR"/>
    <property type="match status" value="1"/>
</dbReference>
<evidence type="ECO:0000256" key="2">
    <source>
        <dbReference type="ARBA" id="ARBA00022714"/>
    </source>
</evidence>
<evidence type="ECO:0000256" key="4">
    <source>
        <dbReference type="ARBA" id="ARBA00023014"/>
    </source>
</evidence>
<dbReference type="PANTHER" id="PTHR30204">
    <property type="entry name" value="REDOX-CYCLING DRUG-SENSING TRANSCRIPTIONAL ACTIVATOR SOXR"/>
    <property type="match status" value="1"/>
</dbReference>
<sequence length="154" mass="17130">MKNTPRFFTIGEAAKRCGVATSTLRFYESKGLIHSIRTHGNQRRFLAATLRTISVIRAAQKVGVSLEEIKLALKALPDGRQPTQKDWVKMSKKWADTLDQRILELQRLKGNLDSCIGCGCLSLKSCQLFNPNDEAALNGTGPRYLIDGAPKKQE</sequence>
<keyword evidence="8" id="KW-1185">Reference proteome</keyword>
<dbReference type="PRINTS" id="PR00040">
    <property type="entry name" value="HTHMERR"/>
</dbReference>
<evidence type="ECO:0000259" key="6">
    <source>
        <dbReference type="PROSITE" id="PS50937"/>
    </source>
</evidence>
<comment type="caution">
    <text evidence="7">The sequence shown here is derived from an EMBL/GenBank/DDBJ whole genome shotgun (WGS) entry which is preliminary data.</text>
</comment>